<keyword evidence="1" id="KW-0472">Membrane</keyword>
<sequence length="82" mass="8633">MTHALMGAAFVIAGWLFLSGGSPVARMRKAFGLALVLVLLEEGSQALIPNRSFSLSDLTMGVVGAASVYLFGCFIMRKLPSA</sequence>
<name>A0AAP8SLQ6_9GAMM</name>
<evidence type="ECO:0000313" key="3">
    <source>
        <dbReference type="Proteomes" id="UP000235162"/>
    </source>
</evidence>
<evidence type="ECO:0008006" key="4">
    <source>
        <dbReference type="Google" id="ProtNLM"/>
    </source>
</evidence>
<accession>A0AAP8SLQ6</accession>
<feature type="transmembrane region" description="Helical" evidence="1">
    <location>
        <begin position="58"/>
        <end position="76"/>
    </location>
</feature>
<comment type="caution">
    <text evidence="2">The sequence shown here is derived from an EMBL/GenBank/DDBJ whole genome shotgun (WGS) entry which is preliminary data.</text>
</comment>
<dbReference type="AlphaFoldDB" id="A0AAP8SLQ6"/>
<organism evidence="2 3">
    <name type="scientific">Halioglobus japonicus</name>
    <dbReference type="NCBI Taxonomy" id="930805"/>
    <lineage>
        <taxon>Bacteria</taxon>
        <taxon>Pseudomonadati</taxon>
        <taxon>Pseudomonadota</taxon>
        <taxon>Gammaproteobacteria</taxon>
        <taxon>Cellvibrionales</taxon>
        <taxon>Halieaceae</taxon>
        <taxon>Halioglobus</taxon>
    </lineage>
</organism>
<keyword evidence="3" id="KW-1185">Reference proteome</keyword>
<evidence type="ECO:0000256" key="1">
    <source>
        <dbReference type="SAM" id="Phobius"/>
    </source>
</evidence>
<protein>
    <recommendedName>
        <fullName evidence="4">VanZ-like domain-containing protein</fullName>
    </recommendedName>
</protein>
<gene>
    <name evidence="2" type="ORF">C0029_17415</name>
</gene>
<dbReference type="KEGG" id="hja:BST95_00320"/>
<dbReference type="RefSeq" id="WP_084197688.1">
    <property type="nucleotide sequence ID" value="NZ_BMYL01000006.1"/>
</dbReference>
<dbReference type="Proteomes" id="UP000235162">
    <property type="component" value="Unassembled WGS sequence"/>
</dbReference>
<dbReference type="EMBL" id="PKUR01000005">
    <property type="protein sequence ID" value="PLW84779.1"/>
    <property type="molecule type" value="Genomic_DNA"/>
</dbReference>
<evidence type="ECO:0000313" key="2">
    <source>
        <dbReference type="EMBL" id="PLW84779.1"/>
    </source>
</evidence>
<keyword evidence="1" id="KW-1133">Transmembrane helix</keyword>
<reference evidence="2 3" key="1">
    <citation type="submission" date="2018-01" db="EMBL/GenBank/DDBJ databases">
        <title>The draft genome sequence of Halioglobus japonicus S1-36.</title>
        <authorList>
            <person name="Du Z.-J."/>
            <person name="Shi M.-J."/>
        </authorList>
    </citation>
    <scope>NUCLEOTIDE SEQUENCE [LARGE SCALE GENOMIC DNA]</scope>
    <source>
        <strain evidence="2 3">S1-36</strain>
    </source>
</reference>
<proteinExistence type="predicted"/>
<keyword evidence="1" id="KW-0812">Transmembrane</keyword>